<accession>A0A2N3Y256</accession>
<evidence type="ECO:0000256" key="2">
    <source>
        <dbReference type="ARBA" id="ARBA00009773"/>
    </source>
</evidence>
<dbReference type="Proteomes" id="UP000233786">
    <property type="component" value="Unassembled WGS sequence"/>
</dbReference>
<dbReference type="PANTHER" id="PTHR21716:SF64">
    <property type="entry name" value="AI-2 TRANSPORT PROTEIN TQSA"/>
    <property type="match status" value="1"/>
</dbReference>
<protein>
    <submittedName>
        <fullName evidence="7">PurR-regulated permease PerM</fullName>
    </submittedName>
</protein>
<dbReference type="InterPro" id="IPR002549">
    <property type="entry name" value="AI-2E-like"/>
</dbReference>
<reference evidence="7" key="1">
    <citation type="submission" date="2017-12" db="EMBL/GenBank/DDBJ databases">
        <title>Sequencing the genomes of 1000 Actinobacteria strains.</title>
        <authorList>
            <person name="Klenk H.-P."/>
        </authorList>
    </citation>
    <scope>NUCLEOTIDE SEQUENCE [LARGE SCALE GENOMIC DNA]</scope>
    <source>
        <strain evidence="7">DSM 44228</strain>
    </source>
</reference>
<evidence type="ECO:0000256" key="3">
    <source>
        <dbReference type="ARBA" id="ARBA00022692"/>
    </source>
</evidence>
<feature type="transmembrane region" description="Helical" evidence="6">
    <location>
        <begin position="44"/>
        <end position="66"/>
    </location>
</feature>
<evidence type="ECO:0000313" key="8">
    <source>
        <dbReference type="Proteomes" id="UP000233786"/>
    </source>
</evidence>
<comment type="caution">
    <text evidence="7">The sequence shown here is derived from an EMBL/GenBank/DDBJ whole genome shotgun (WGS) entry which is preliminary data.</text>
</comment>
<evidence type="ECO:0000256" key="4">
    <source>
        <dbReference type="ARBA" id="ARBA00022989"/>
    </source>
</evidence>
<feature type="transmembrane region" description="Helical" evidence="6">
    <location>
        <begin position="148"/>
        <end position="173"/>
    </location>
</feature>
<feature type="transmembrane region" description="Helical" evidence="6">
    <location>
        <begin position="236"/>
        <end position="258"/>
    </location>
</feature>
<proteinExistence type="inferred from homology"/>
<gene>
    <name evidence="7" type="ORF">A8926_4895</name>
</gene>
<dbReference type="AlphaFoldDB" id="A0A2N3Y256"/>
<dbReference type="RefSeq" id="WP_237710480.1">
    <property type="nucleotide sequence ID" value="NZ_CP061007.1"/>
</dbReference>
<evidence type="ECO:0000256" key="5">
    <source>
        <dbReference type="ARBA" id="ARBA00023136"/>
    </source>
</evidence>
<evidence type="ECO:0000256" key="1">
    <source>
        <dbReference type="ARBA" id="ARBA00004141"/>
    </source>
</evidence>
<feature type="transmembrane region" description="Helical" evidence="6">
    <location>
        <begin position="73"/>
        <end position="98"/>
    </location>
</feature>
<feature type="transmembrane region" description="Helical" evidence="6">
    <location>
        <begin position="270"/>
        <end position="291"/>
    </location>
</feature>
<dbReference type="Pfam" id="PF01594">
    <property type="entry name" value="AI-2E_transport"/>
    <property type="match status" value="1"/>
</dbReference>
<feature type="transmembrane region" description="Helical" evidence="6">
    <location>
        <begin position="208"/>
        <end position="230"/>
    </location>
</feature>
<dbReference type="STRING" id="994479.GCA_000194155_01538"/>
<keyword evidence="4 6" id="KW-1133">Transmembrane helix</keyword>
<dbReference type="PANTHER" id="PTHR21716">
    <property type="entry name" value="TRANSMEMBRANE PROTEIN"/>
    <property type="match status" value="1"/>
</dbReference>
<evidence type="ECO:0000313" key="7">
    <source>
        <dbReference type="EMBL" id="PKW16980.1"/>
    </source>
</evidence>
<sequence>MANHSGGLATPGAQAGRLPQGLVVLLGMASAVVVVAGVRAAAWLIAPTFLALVIVIATNPVPAWLVRKGCPRWLATAVLVVLVYAVLITFALVVFVSVARLAEVLPHYAQRADALTAEIAQTLAKFGIGPEQIKTAASRVNYTELAGFVGGLLSGVASVSTNLVFLLALLLFLGIETSGVGRRLGIVSARHPRMAEALVGFTRGTRSYLVVSTVFGLIVAVLDTIALALLGVPLPVLWGLLAFVTNYIPNVGFVIGLVPPVVLALLQGGWQLAVVVVAVYAVLNFVVQSLVQPRFVGDAVGLSVTVTLLSLVFWTWAVGPLGAVLAIPLTLLVKALLVDSDPRAEWAKAFLVSDRVSTEEINRR</sequence>
<dbReference type="GO" id="GO:0055085">
    <property type="term" value="P:transmembrane transport"/>
    <property type="evidence" value="ECO:0007669"/>
    <property type="project" value="TreeGrafter"/>
</dbReference>
<dbReference type="GO" id="GO:0016020">
    <property type="term" value="C:membrane"/>
    <property type="evidence" value="ECO:0007669"/>
    <property type="project" value="UniProtKB-SubCell"/>
</dbReference>
<keyword evidence="3 6" id="KW-0812">Transmembrane</keyword>
<dbReference type="EMBL" id="PJNB01000001">
    <property type="protein sequence ID" value="PKW16980.1"/>
    <property type="molecule type" value="Genomic_DNA"/>
</dbReference>
<keyword evidence="5 6" id="KW-0472">Membrane</keyword>
<comment type="similarity">
    <text evidence="2">Belongs to the autoinducer-2 exporter (AI-2E) (TC 2.A.86) family.</text>
</comment>
<feature type="transmembrane region" description="Helical" evidence="6">
    <location>
        <begin position="311"/>
        <end position="333"/>
    </location>
</feature>
<keyword evidence="8" id="KW-1185">Reference proteome</keyword>
<evidence type="ECO:0000256" key="6">
    <source>
        <dbReference type="SAM" id="Phobius"/>
    </source>
</evidence>
<feature type="transmembrane region" description="Helical" evidence="6">
    <location>
        <begin position="21"/>
        <end position="38"/>
    </location>
</feature>
<comment type="subcellular location">
    <subcellularLocation>
        <location evidence="1">Membrane</location>
        <topology evidence="1">Multi-pass membrane protein</topology>
    </subcellularLocation>
</comment>
<name>A0A2N3Y256_SACSN</name>
<organism evidence="7 8">
    <name type="scientific">Saccharopolyspora spinosa</name>
    <dbReference type="NCBI Taxonomy" id="60894"/>
    <lineage>
        <taxon>Bacteria</taxon>
        <taxon>Bacillati</taxon>
        <taxon>Actinomycetota</taxon>
        <taxon>Actinomycetes</taxon>
        <taxon>Pseudonocardiales</taxon>
        <taxon>Pseudonocardiaceae</taxon>
        <taxon>Saccharopolyspora</taxon>
    </lineage>
</organism>